<gene>
    <name evidence="2" type="ORF">rCG_38745</name>
</gene>
<accession>A6K9I6</accession>
<dbReference type="AlphaFoldDB" id="A6K9I6"/>
<reference evidence="2 3" key="1">
    <citation type="submission" date="2005-09" db="EMBL/GenBank/DDBJ databases">
        <authorList>
            <person name="Mural R.J."/>
            <person name="Li P.W."/>
            <person name="Adams M.D."/>
            <person name="Amanatides P.G."/>
            <person name="Baden-Tillson H."/>
            <person name="Barnstead M."/>
            <person name="Chin S.H."/>
            <person name="Dew I."/>
            <person name="Evans C.A."/>
            <person name="Ferriera S."/>
            <person name="Flanigan M."/>
            <person name="Fosler C."/>
            <person name="Glodek A."/>
            <person name="Gu Z."/>
            <person name="Holt R.A."/>
            <person name="Jennings D."/>
            <person name="Kraft C.L."/>
            <person name="Lu F."/>
            <person name="Nguyen T."/>
            <person name="Nusskern D.R."/>
            <person name="Pfannkoch C.M."/>
            <person name="Sitter C."/>
            <person name="Sutton G.G."/>
            <person name="Venter J.C."/>
            <person name="Wang Z."/>
            <person name="Woodage T."/>
            <person name="Zheng X.H."/>
            <person name="Zhong F."/>
        </authorList>
    </citation>
    <scope>NUCLEOTIDE SEQUENCE [LARGE SCALE GENOMIC DNA]</scope>
    <source>
        <strain>BN</strain>
        <strain evidence="3">Sprague-Dawley</strain>
    </source>
</reference>
<dbReference type="Proteomes" id="UP000234681">
    <property type="component" value="Chromosome 16"/>
</dbReference>
<name>A6K9I6_RAT</name>
<protein>
    <submittedName>
        <fullName evidence="2">RCG38745</fullName>
    </submittedName>
</protein>
<dbReference type="EMBL" id="CH474031">
    <property type="protein sequence ID" value="EDL90901.1"/>
    <property type="molecule type" value="Genomic_DNA"/>
</dbReference>
<feature type="region of interest" description="Disordered" evidence="1">
    <location>
        <begin position="84"/>
        <end position="106"/>
    </location>
</feature>
<feature type="compositionally biased region" description="Basic residues" evidence="1">
    <location>
        <begin position="87"/>
        <end position="97"/>
    </location>
</feature>
<sequence>MQTDTRNWERLKEWNWNHEIKSLFFPHIVKAIWQPAKKKNLPEGRPAPPGLRPPGPAHYACVAPPPDLSGKAQKVFTPTNKTEVSLKLKKHPPHPYHTHTQCLETQ</sequence>
<organism evidence="2 3">
    <name type="scientific">Rattus norvegicus</name>
    <name type="common">Rat</name>
    <dbReference type="NCBI Taxonomy" id="10116"/>
    <lineage>
        <taxon>Eukaryota</taxon>
        <taxon>Metazoa</taxon>
        <taxon>Chordata</taxon>
        <taxon>Craniata</taxon>
        <taxon>Vertebrata</taxon>
        <taxon>Euteleostomi</taxon>
        <taxon>Mammalia</taxon>
        <taxon>Eutheria</taxon>
        <taxon>Euarchontoglires</taxon>
        <taxon>Glires</taxon>
        <taxon>Rodentia</taxon>
        <taxon>Myomorpha</taxon>
        <taxon>Muroidea</taxon>
        <taxon>Muridae</taxon>
        <taxon>Murinae</taxon>
        <taxon>Rattus</taxon>
    </lineage>
</organism>
<evidence type="ECO:0000256" key="1">
    <source>
        <dbReference type="SAM" id="MobiDB-lite"/>
    </source>
</evidence>
<evidence type="ECO:0000313" key="2">
    <source>
        <dbReference type="EMBL" id="EDL90901.1"/>
    </source>
</evidence>
<proteinExistence type="predicted"/>
<evidence type="ECO:0000313" key="3">
    <source>
        <dbReference type="Proteomes" id="UP000234681"/>
    </source>
</evidence>